<name>A0AA42Q635_ECTOL</name>
<protein>
    <submittedName>
        <fullName evidence="3">VOC family protein</fullName>
    </submittedName>
</protein>
<dbReference type="PANTHER" id="PTHR43048:SF4">
    <property type="entry name" value="RING-CLEAVING DIOXYGENASE-RELATED"/>
    <property type="match status" value="1"/>
</dbReference>
<dbReference type="InterPro" id="IPR037523">
    <property type="entry name" value="VOC_core"/>
</dbReference>
<dbReference type="GO" id="GO:0046872">
    <property type="term" value="F:metal ion binding"/>
    <property type="evidence" value="ECO:0007669"/>
    <property type="project" value="UniProtKB-KW"/>
</dbReference>
<dbReference type="PROSITE" id="PS51819">
    <property type="entry name" value="VOC"/>
    <property type="match status" value="1"/>
</dbReference>
<dbReference type="AlphaFoldDB" id="A0AA42Q635"/>
<dbReference type="SUPFAM" id="SSF54593">
    <property type="entry name" value="Glyoxalase/Bleomycin resistance protein/Dihydroxybiphenyl dioxygenase"/>
    <property type="match status" value="1"/>
</dbReference>
<gene>
    <name evidence="3" type="ORF">N5J11_00180</name>
</gene>
<evidence type="ECO:0000313" key="3">
    <source>
        <dbReference type="EMBL" id="MDH1337722.1"/>
    </source>
</evidence>
<dbReference type="GO" id="GO:0046491">
    <property type="term" value="P:L-methylmalonyl-CoA metabolic process"/>
    <property type="evidence" value="ECO:0007669"/>
    <property type="project" value="TreeGrafter"/>
</dbReference>
<comment type="caution">
    <text evidence="3">The sequence shown here is derived from an EMBL/GenBank/DDBJ whole genome shotgun (WGS) entry which is preliminary data.</text>
</comment>
<accession>A0AA42Q635</accession>
<dbReference type="InterPro" id="IPR004360">
    <property type="entry name" value="Glyas_Fos-R_dOase_dom"/>
</dbReference>
<keyword evidence="1" id="KW-0479">Metal-binding</keyword>
<dbReference type="PANTHER" id="PTHR43048">
    <property type="entry name" value="METHYLMALONYL-COA EPIMERASE"/>
    <property type="match status" value="1"/>
</dbReference>
<dbReference type="Pfam" id="PF00903">
    <property type="entry name" value="Glyoxalase"/>
    <property type="match status" value="1"/>
</dbReference>
<sequence length="153" mass="17405">MFYILIIIVYIFECKKIERPSRLNGLRHLVLLVPNLEACERFYVDVLGMQLLHRANEDLVYLTCGNDNLSLGRAYAESHGVALVDHYGFIVDSVEELDAWYQYLKAQGVTLLDRPFDHGDGARSFHLLDPAGNKVQPLYHPAISGQRFSPART</sequence>
<dbReference type="InterPro" id="IPR029068">
    <property type="entry name" value="Glyas_Bleomycin-R_OHBP_Dase"/>
</dbReference>
<evidence type="ECO:0000259" key="2">
    <source>
        <dbReference type="PROSITE" id="PS51819"/>
    </source>
</evidence>
<organism evidence="3 4">
    <name type="scientific">Ectopseudomonas oleovorans</name>
    <name type="common">Pseudomonas oleovorans</name>
    <dbReference type="NCBI Taxonomy" id="301"/>
    <lineage>
        <taxon>Bacteria</taxon>
        <taxon>Pseudomonadati</taxon>
        <taxon>Pseudomonadota</taxon>
        <taxon>Gammaproteobacteria</taxon>
        <taxon>Pseudomonadales</taxon>
        <taxon>Pseudomonadaceae</taxon>
        <taxon>Ectopseudomonas</taxon>
    </lineage>
</organism>
<dbReference type="Gene3D" id="3.10.180.10">
    <property type="entry name" value="2,3-Dihydroxybiphenyl 1,2-Dioxygenase, domain 1"/>
    <property type="match status" value="1"/>
</dbReference>
<feature type="domain" description="VOC" evidence="2">
    <location>
        <begin position="25"/>
        <end position="140"/>
    </location>
</feature>
<proteinExistence type="predicted"/>
<evidence type="ECO:0000256" key="1">
    <source>
        <dbReference type="ARBA" id="ARBA00022723"/>
    </source>
</evidence>
<dbReference type="InterPro" id="IPR051785">
    <property type="entry name" value="MMCE/EMCE_epimerase"/>
</dbReference>
<dbReference type="RefSeq" id="WP_116618251.1">
    <property type="nucleotide sequence ID" value="NZ_CP104579.1"/>
</dbReference>
<reference evidence="3" key="1">
    <citation type="submission" date="2022-09" db="EMBL/GenBank/DDBJ databases">
        <title>Intensive care unit water sources are persistently colonized with multi-drug resistant bacteria and are the site of extensive horizontal gene transfer of antibiotic resistance genes.</title>
        <authorList>
            <person name="Diorio-Toth L."/>
        </authorList>
    </citation>
    <scope>NUCLEOTIDE SEQUENCE</scope>
    <source>
        <strain evidence="3">GD03704</strain>
    </source>
</reference>
<dbReference type="Proteomes" id="UP001161697">
    <property type="component" value="Unassembled WGS sequence"/>
</dbReference>
<dbReference type="CDD" id="cd06587">
    <property type="entry name" value="VOC"/>
    <property type="match status" value="1"/>
</dbReference>
<evidence type="ECO:0000313" key="4">
    <source>
        <dbReference type="Proteomes" id="UP001161697"/>
    </source>
</evidence>
<dbReference type="GO" id="GO:0004493">
    <property type="term" value="F:methylmalonyl-CoA epimerase activity"/>
    <property type="evidence" value="ECO:0007669"/>
    <property type="project" value="TreeGrafter"/>
</dbReference>
<dbReference type="EMBL" id="JAOCJE010000001">
    <property type="protein sequence ID" value="MDH1337722.1"/>
    <property type="molecule type" value="Genomic_DNA"/>
</dbReference>